<reference evidence="2 3" key="1">
    <citation type="journal article" date="2013" name="Fungal Biol.">
        <title>Analysis of microsatellite markers in the genome of the plant pathogen Ceratocystis fimbriata.</title>
        <authorList>
            <person name="Simpson M.C."/>
            <person name="Wilken P.M."/>
            <person name="Coetzee M.P."/>
            <person name="Wingfield M.J."/>
            <person name="Wingfield B.D."/>
        </authorList>
    </citation>
    <scope>NUCLEOTIDE SEQUENCE [LARGE SCALE GENOMIC DNA]</scope>
    <source>
        <strain evidence="2 3">CBS 114723</strain>
    </source>
</reference>
<sequence length="316" mass="34537">MSPDIADNVPRTLDKVTRDDTELAGQAQSEGGVAKATTNSLANETQTGAELKAAALLDELMSEEACRNIEGNGETADADRTGPNSPANNEEDAPLSNEPPLPNEPVSESTNNNAPLPPSEPTLGDDGWDYRWDPATNQYVFFNRFTGVEQLENPRLQESSHPHPTQLSSGTITGSTATDSSDAPPPPPEILGYNPAIHGDYDPNAWYAKLDEPQEPGISSSALHMNALDDGSQVAFNRFNGHFQTDGLGSERYSGDAKAKRQLHSYFDVDAAANAHQGRSLKAERQGQRLSKNELKQFKEKRKARKEEKRRAWLRD</sequence>
<feature type="region of interest" description="Disordered" evidence="1">
    <location>
        <begin position="1"/>
        <end position="41"/>
    </location>
</feature>
<dbReference type="EMBL" id="APWK03000011">
    <property type="protein sequence ID" value="PHH55467.1"/>
    <property type="molecule type" value="Genomic_DNA"/>
</dbReference>
<proteinExistence type="predicted"/>
<feature type="compositionally biased region" description="Basic and acidic residues" evidence="1">
    <location>
        <begin position="12"/>
        <end position="21"/>
    </location>
</feature>
<accession>A0A2C5XFP6</accession>
<feature type="compositionally biased region" description="Basic and acidic residues" evidence="1">
    <location>
        <begin position="305"/>
        <end position="316"/>
    </location>
</feature>
<evidence type="ECO:0000313" key="3">
    <source>
        <dbReference type="Proteomes" id="UP000222788"/>
    </source>
</evidence>
<name>A0A2C5XFP6_9PEZI</name>
<keyword evidence="3" id="KW-1185">Reference proteome</keyword>
<reference evidence="2 3" key="2">
    <citation type="journal article" date="2013" name="IMA Fungus">
        <title>IMA Genome-F 1: Ceratocystis fimbriata: Draft nuclear genome sequence for the plant pathogen, Ceratocystis fimbriata.</title>
        <authorList>
            <person name="Wilken P.M."/>
            <person name="Steenkamp E.T."/>
            <person name="Wingfield M.J."/>
            <person name="de Beer Z.W."/>
            <person name="Wingfield B.D."/>
        </authorList>
    </citation>
    <scope>NUCLEOTIDE SEQUENCE [LARGE SCALE GENOMIC DNA]</scope>
    <source>
        <strain evidence="2 3">CBS 114723</strain>
    </source>
</reference>
<comment type="caution">
    <text evidence="2">The sequence shown here is derived from an EMBL/GenBank/DDBJ whole genome shotgun (WGS) entry which is preliminary data.</text>
</comment>
<dbReference type="Proteomes" id="UP000222788">
    <property type="component" value="Unassembled WGS sequence"/>
</dbReference>
<evidence type="ECO:0000313" key="2">
    <source>
        <dbReference type="EMBL" id="PHH55467.1"/>
    </source>
</evidence>
<gene>
    <name evidence="2" type="ORF">CFIMG_007301RA00001</name>
</gene>
<feature type="compositionally biased region" description="Polar residues" evidence="1">
    <location>
        <begin position="156"/>
        <end position="174"/>
    </location>
</feature>
<dbReference type="AlphaFoldDB" id="A0A2C5XFP6"/>
<feature type="region of interest" description="Disordered" evidence="1">
    <location>
        <begin position="277"/>
        <end position="316"/>
    </location>
</feature>
<evidence type="ECO:0008006" key="4">
    <source>
        <dbReference type="Google" id="ProtNLM"/>
    </source>
</evidence>
<protein>
    <recommendedName>
        <fullName evidence="4">WW domain-containing protein</fullName>
    </recommendedName>
</protein>
<feature type="region of interest" description="Disordered" evidence="1">
    <location>
        <begin position="66"/>
        <end position="130"/>
    </location>
</feature>
<feature type="compositionally biased region" description="Basic and acidic residues" evidence="1">
    <location>
        <begin position="281"/>
        <end position="298"/>
    </location>
</feature>
<organism evidence="2 3">
    <name type="scientific">Ceratocystis fimbriata CBS 114723</name>
    <dbReference type="NCBI Taxonomy" id="1035309"/>
    <lineage>
        <taxon>Eukaryota</taxon>
        <taxon>Fungi</taxon>
        <taxon>Dikarya</taxon>
        <taxon>Ascomycota</taxon>
        <taxon>Pezizomycotina</taxon>
        <taxon>Sordariomycetes</taxon>
        <taxon>Hypocreomycetidae</taxon>
        <taxon>Microascales</taxon>
        <taxon>Ceratocystidaceae</taxon>
        <taxon>Ceratocystis</taxon>
    </lineage>
</organism>
<dbReference type="Gene3D" id="2.20.70.10">
    <property type="match status" value="1"/>
</dbReference>
<evidence type="ECO:0000256" key="1">
    <source>
        <dbReference type="SAM" id="MobiDB-lite"/>
    </source>
</evidence>
<dbReference type="OrthoDB" id="2444812at2759"/>
<feature type="region of interest" description="Disordered" evidence="1">
    <location>
        <begin position="155"/>
        <end position="197"/>
    </location>
</feature>